<sequence>MPRRPAKHTNSTGRSPSGGFAVEMAKPRRRGKPRTRPQTNPAADANFPYPCSKCIRRFPTKNGLAGHQNIHRRKRWSASPPRVSTGTDSAGSSTADHCQPVHRPVGAAAWLATREFAPSIDGPAVALLGWPRIQKRLMLIPKGEPVEETVAERGVPKRQWDEECGAEAKARWQEMKNWLTLKIGGGINEEAGNVSKTAGSTVPGERTANGVRDGGEVPDWLKIELKSQWYS</sequence>
<dbReference type="EMBL" id="BSYO01000034">
    <property type="protein sequence ID" value="GMH28376.1"/>
    <property type="molecule type" value="Genomic_DNA"/>
</dbReference>
<keyword evidence="1" id="KW-0862">Zinc</keyword>
<keyword evidence="1" id="KW-0479">Metal-binding</keyword>
<reference evidence="4" key="1">
    <citation type="submission" date="2023-05" db="EMBL/GenBank/DDBJ databases">
        <title>Nepenthes gracilis genome sequencing.</title>
        <authorList>
            <person name="Fukushima K."/>
        </authorList>
    </citation>
    <scope>NUCLEOTIDE SEQUENCE</scope>
    <source>
        <strain evidence="4">SING2019-196</strain>
    </source>
</reference>
<accession>A0AAD3TFT1</accession>
<dbReference type="PROSITE" id="PS00028">
    <property type="entry name" value="ZINC_FINGER_C2H2_1"/>
    <property type="match status" value="1"/>
</dbReference>
<dbReference type="AlphaFoldDB" id="A0AAD3TFT1"/>
<dbReference type="GO" id="GO:0008270">
    <property type="term" value="F:zinc ion binding"/>
    <property type="evidence" value="ECO:0007669"/>
    <property type="project" value="UniProtKB-KW"/>
</dbReference>
<evidence type="ECO:0000259" key="3">
    <source>
        <dbReference type="PROSITE" id="PS50157"/>
    </source>
</evidence>
<dbReference type="PROSITE" id="PS50157">
    <property type="entry name" value="ZINC_FINGER_C2H2_2"/>
    <property type="match status" value="1"/>
</dbReference>
<dbReference type="InterPro" id="IPR013087">
    <property type="entry name" value="Znf_C2H2_type"/>
</dbReference>
<evidence type="ECO:0000256" key="2">
    <source>
        <dbReference type="SAM" id="MobiDB-lite"/>
    </source>
</evidence>
<feature type="compositionally biased region" description="Low complexity" evidence="2">
    <location>
        <begin position="84"/>
        <end position="96"/>
    </location>
</feature>
<evidence type="ECO:0000313" key="5">
    <source>
        <dbReference type="Proteomes" id="UP001279734"/>
    </source>
</evidence>
<evidence type="ECO:0000256" key="1">
    <source>
        <dbReference type="PROSITE-ProRule" id="PRU00042"/>
    </source>
</evidence>
<dbReference type="SUPFAM" id="SSF57667">
    <property type="entry name" value="beta-beta-alpha zinc fingers"/>
    <property type="match status" value="1"/>
</dbReference>
<proteinExistence type="predicted"/>
<feature type="domain" description="C2H2-type" evidence="3">
    <location>
        <begin position="49"/>
        <end position="76"/>
    </location>
</feature>
<feature type="region of interest" description="Disordered" evidence="2">
    <location>
        <begin position="1"/>
        <end position="45"/>
    </location>
</feature>
<feature type="region of interest" description="Disordered" evidence="2">
    <location>
        <begin position="192"/>
        <end position="213"/>
    </location>
</feature>
<keyword evidence="5" id="KW-1185">Reference proteome</keyword>
<organism evidence="4 5">
    <name type="scientific">Nepenthes gracilis</name>
    <name type="common">Slender pitcher plant</name>
    <dbReference type="NCBI Taxonomy" id="150966"/>
    <lineage>
        <taxon>Eukaryota</taxon>
        <taxon>Viridiplantae</taxon>
        <taxon>Streptophyta</taxon>
        <taxon>Embryophyta</taxon>
        <taxon>Tracheophyta</taxon>
        <taxon>Spermatophyta</taxon>
        <taxon>Magnoliopsida</taxon>
        <taxon>eudicotyledons</taxon>
        <taxon>Gunneridae</taxon>
        <taxon>Pentapetalae</taxon>
        <taxon>Caryophyllales</taxon>
        <taxon>Nepenthaceae</taxon>
        <taxon>Nepenthes</taxon>
    </lineage>
</organism>
<name>A0AAD3TFT1_NEPGR</name>
<protein>
    <recommendedName>
        <fullName evidence="3">C2H2-type domain-containing protein</fullName>
    </recommendedName>
</protein>
<dbReference type="InterPro" id="IPR036236">
    <property type="entry name" value="Znf_C2H2_sf"/>
</dbReference>
<gene>
    <name evidence="4" type="ORF">Nepgr_030219</name>
</gene>
<comment type="caution">
    <text evidence="4">The sequence shown here is derived from an EMBL/GenBank/DDBJ whole genome shotgun (WGS) entry which is preliminary data.</text>
</comment>
<feature type="region of interest" description="Disordered" evidence="2">
    <location>
        <begin position="65"/>
        <end position="100"/>
    </location>
</feature>
<dbReference type="Proteomes" id="UP001279734">
    <property type="component" value="Unassembled WGS sequence"/>
</dbReference>
<evidence type="ECO:0000313" key="4">
    <source>
        <dbReference type="EMBL" id="GMH28376.1"/>
    </source>
</evidence>
<keyword evidence="1" id="KW-0863">Zinc-finger</keyword>